<dbReference type="InterPro" id="IPR015943">
    <property type="entry name" value="WD40/YVTN_repeat-like_dom_sf"/>
</dbReference>
<dbReference type="Pfam" id="PF00400">
    <property type="entry name" value="WD40"/>
    <property type="match status" value="1"/>
</dbReference>
<keyword evidence="2" id="KW-0677">Repeat</keyword>
<dbReference type="SUPFAM" id="SSF50978">
    <property type="entry name" value="WD40 repeat-like"/>
    <property type="match status" value="1"/>
</dbReference>
<reference evidence="4 5" key="1">
    <citation type="journal article" date="2022" name="Nat. Plants">
        <title>Genomes of leafy and leafless Platanthera orchids illuminate the evolution of mycoheterotrophy.</title>
        <authorList>
            <person name="Li M.H."/>
            <person name="Liu K.W."/>
            <person name="Li Z."/>
            <person name="Lu H.C."/>
            <person name="Ye Q.L."/>
            <person name="Zhang D."/>
            <person name="Wang J.Y."/>
            <person name="Li Y.F."/>
            <person name="Zhong Z.M."/>
            <person name="Liu X."/>
            <person name="Yu X."/>
            <person name="Liu D.K."/>
            <person name="Tu X.D."/>
            <person name="Liu B."/>
            <person name="Hao Y."/>
            <person name="Liao X.Y."/>
            <person name="Jiang Y.T."/>
            <person name="Sun W.H."/>
            <person name="Chen J."/>
            <person name="Chen Y.Q."/>
            <person name="Ai Y."/>
            <person name="Zhai J.W."/>
            <person name="Wu S.S."/>
            <person name="Zhou Z."/>
            <person name="Hsiao Y.Y."/>
            <person name="Wu W.L."/>
            <person name="Chen Y.Y."/>
            <person name="Lin Y.F."/>
            <person name="Hsu J.L."/>
            <person name="Li C.Y."/>
            <person name="Wang Z.W."/>
            <person name="Zhao X."/>
            <person name="Zhong W.Y."/>
            <person name="Ma X.K."/>
            <person name="Ma L."/>
            <person name="Huang J."/>
            <person name="Chen G.Z."/>
            <person name="Huang M.Z."/>
            <person name="Huang L."/>
            <person name="Peng D.H."/>
            <person name="Luo Y.B."/>
            <person name="Zou S.Q."/>
            <person name="Chen S.P."/>
            <person name="Lan S."/>
            <person name="Tsai W.C."/>
            <person name="Van de Peer Y."/>
            <person name="Liu Z.J."/>
        </authorList>
    </citation>
    <scope>NUCLEOTIDE SEQUENCE [LARGE SCALE GENOMIC DNA]</scope>
    <source>
        <strain evidence="4">Lor288</strain>
    </source>
</reference>
<keyword evidence="1 3" id="KW-0853">WD repeat</keyword>
<feature type="repeat" description="WD" evidence="3">
    <location>
        <begin position="117"/>
        <end position="157"/>
    </location>
</feature>
<name>A0ABR2LQF3_9ASPA</name>
<dbReference type="PANTHER" id="PTHR44662:SF1">
    <property type="entry name" value="WD REPEAT-CONTAINING PROTEIN 81"/>
    <property type="match status" value="1"/>
</dbReference>
<protein>
    <submittedName>
        <fullName evidence="4">Uncharacterized protein</fullName>
    </submittedName>
</protein>
<dbReference type="InterPro" id="IPR019775">
    <property type="entry name" value="WD40_repeat_CS"/>
</dbReference>
<evidence type="ECO:0000256" key="3">
    <source>
        <dbReference type="PROSITE-ProRule" id="PRU00221"/>
    </source>
</evidence>
<dbReference type="InterPro" id="IPR001680">
    <property type="entry name" value="WD40_rpt"/>
</dbReference>
<comment type="caution">
    <text evidence="4">The sequence shown here is derived from an EMBL/GenBank/DDBJ whole genome shotgun (WGS) entry which is preliminary data.</text>
</comment>
<organism evidence="4 5">
    <name type="scientific">Platanthera guangdongensis</name>
    <dbReference type="NCBI Taxonomy" id="2320717"/>
    <lineage>
        <taxon>Eukaryota</taxon>
        <taxon>Viridiplantae</taxon>
        <taxon>Streptophyta</taxon>
        <taxon>Embryophyta</taxon>
        <taxon>Tracheophyta</taxon>
        <taxon>Spermatophyta</taxon>
        <taxon>Magnoliopsida</taxon>
        <taxon>Liliopsida</taxon>
        <taxon>Asparagales</taxon>
        <taxon>Orchidaceae</taxon>
        <taxon>Orchidoideae</taxon>
        <taxon>Orchideae</taxon>
        <taxon>Orchidinae</taxon>
        <taxon>Platanthera</taxon>
    </lineage>
</organism>
<dbReference type="InterPro" id="IPR052651">
    <property type="entry name" value="WDR81"/>
</dbReference>
<dbReference type="PROSITE" id="PS50082">
    <property type="entry name" value="WD_REPEATS_2"/>
    <property type="match status" value="1"/>
</dbReference>
<dbReference type="PANTHER" id="PTHR44662">
    <property type="entry name" value="WD REPEAT-CONTAINING PROTEIN 81"/>
    <property type="match status" value="1"/>
</dbReference>
<gene>
    <name evidence="4" type="ORF">KSP40_PGU013832</name>
</gene>
<evidence type="ECO:0000313" key="4">
    <source>
        <dbReference type="EMBL" id="KAK8945896.1"/>
    </source>
</evidence>
<accession>A0ABR2LQF3</accession>
<evidence type="ECO:0000256" key="1">
    <source>
        <dbReference type="ARBA" id="ARBA00022574"/>
    </source>
</evidence>
<evidence type="ECO:0000256" key="2">
    <source>
        <dbReference type="ARBA" id="ARBA00022737"/>
    </source>
</evidence>
<sequence length="245" mass="27011">MSMLTPSLVSGGLLFNAFSGNVYTCMHYLESNYKLIAGMGNGSIRFIDILRDQKLCLWKSEAAEYSFKSLVSAICSSGSEKFHGETAIASPSWITAGLSTGYCRLLDTRCGNAIAFWRAHAGYITKLAAVEDHLLLSSSLDKTLRVWDLRRNLGTQANIFRGHQDGISSFSFWGRDVISISRNKIALTSVSYSMEEVLEHKISPQKLYSIDRGISSPSTLSAICVLPYSRLFLVGTEDGYLNVCC</sequence>
<dbReference type="InterPro" id="IPR036322">
    <property type="entry name" value="WD40_repeat_dom_sf"/>
</dbReference>
<dbReference type="Proteomes" id="UP001412067">
    <property type="component" value="Unassembled WGS sequence"/>
</dbReference>
<evidence type="ECO:0000313" key="5">
    <source>
        <dbReference type="Proteomes" id="UP001412067"/>
    </source>
</evidence>
<dbReference type="Gene3D" id="2.130.10.10">
    <property type="entry name" value="YVTN repeat-like/Quinoprotein amine dehydrogenase"/>
    <property type="match status" value="1"/>
</dbReference>
<dbReference type="EMBL" id="JBBWWR010000017">
    <property type="protein sequence ID" value="KAK8945896.1"/>
    <property type="molecule type" value="Genomic_DNA"/>
</dbReference>
<keyword evidence="5" id="KW-1185">Reference proteome</keyword>
<proteinExistence type="predicted"/>
<dbReference type="PROSITE" id="PS00678">
    <property type="entry name" value="WD_REPEATS_1"/>
    <property type="match status" value="1"/>
</dbReference>
<dbReference type="PROSITE" id="PS50294">
    <property type="entry name" value="WD_REPEATS_REGION"/>
    <property type="match status" value="1"/>
</dbReference>
<dbReference type="SMART" id="SM00320">
    <property type="entry name" value="WD40"/>
    <property type="match status" value="3"/>
</dbReference>